<dbReference type="Gene3D" id="3.40.50.1010">
    <property type="entry name" value="5'-nuclease"/>
    <property type="match status" value="1"/>
</dbReference>
<comment type="function">
    <text evidence="8">May play a role in mRNA degradation.</text>
</comment>
<dbReference type="FunFam" id="3.40.50.1010:FF:000020">
    <property type="entry name" value="20S-pre-rRNA D-site endonuclease NOB1"/>
    <property type="match status" value="1"/>
</dbReference>
<dbReference type="EMBL" id="SDOV01000010">
    <property type="protein sequence ID" value="KAH7636290.1"/>
    <property type="molecule type" value="Genomic_DNA"/>
</dbReference>
<keyword evidence="5" id="KW-0378">Hydrolase</keyword>
<dbReference type="CDD" id="cd09876">
    <property type="entry name" value="PIN_Nob1-like"/>
    <property type="match status" value="1"/>
</dbReference>
<feature type="binding site" evidence="9">
    <location>
        <position position="265"/>
    </location>
    <ligand>
        <name>Zn(2+)</name>
        <dbReference type="ChEBI" id="CHEBI:29105"/>
    </ligand>
</feature>
<sequence length="400" mass="45769">MTQKKVQHLVTDSGAFILNCPLQDYGETIYTIGDVINEIKDEKTRQSLQILPYELKYREPTDEDVKFVAYFAKKTGDFNQLSTTDIRLIALTVRLEKEINQGVNLKENPDIKILPTKSSNSNSLTVKDLEMFGYDIKNAAIDSIQNFGDNEMQEIDKVMPENDEETTTKSDSLPVGDQDGWITEENFEEIRDKLMGIKFDEDEDDDDELNIACITGDFAMQNVLMQMGLNVVSPKDGLHIRQTRQYILRCHACGRINPSTATKFCKYCGNCRTLKRVAITINNDGTVKMHINFKRPIRIRGTKYSLPMPRGGKHANNPILCEDQRIPQQRKSKAAVEEKKLLNMETILTDPDYLVRSNPFAINDVYSRASRMTPRQRKQINPNETRKPTGNKKKSNNKNF</sequence>
<evidence type="ECO:0000256" key="3">
    <source>
        <dbReference type="ARBA" id="ARBA00022722"/>
    </source>
</evidence>
<dbReference type="AlphaFoldDB" id="A0A9D4NR57"/>
<dbReference type="PANTHER" id="PTHR12814:SF2">
    <property type="entry name" value="RNA-BINDING PROTEIN NOB1"/>
    <property type="match status" value="1"/>
</dbReference>
<keyword evidence="6 8" id="KW-0862">Zinc</keyword>
<dbReference type="InterPro" id="IPR033411">
    <property type="entry name" value="Ribonuclease_PIN"/>
</dbReference>
<comment type="caution">
    <text evidence="13">The sequence shown here is derived from an EMBL/GenBank/DDBJ whole genome shotgun (WGS) entry which is preliminary data.</text>
</comment>
<keyword evidence="7 8" id="KW-0539">Nucleus</keyword>
<organism evidence="13">
    <name type="scientific">Dermatophagoides farinae</name>
    <name type="common">American house dust mite</name>
    <dbReference type="NCBI Taxonomy" id="6954"/>
    <lineage>
        <taxon>Eukaryota</taxon>
        <taxon>Metazoa</taxon>
        <taxon>Ecdysozoa</taxon>
        <taxon>Arthropoda</taxon>
        <taxon>Chelicerata</taxon>
        <taxon>Arachnida</taxon>
        <taxon>Acari</taxon>
        <taxon>Acariformes</taxon>
        <taxon>Sarcoptiformes</taxon>
        <taxon>Astigmata</taxon>
        <taxon>Psoroptidia</taxon>
        <taxon>Analgoidea</taxon>
        <taxon>Pyroglyphidae</taxon>
        <taxon>Dermatophagoidinae</taxon>
        <taxon>Dermatophagoides</taxon>
    </lineage>
</organism>
<dbReference type="InterPro" id="IPR014881">
    <property type="entry name" value="NOB1_Zn-bd"/>
</dbReference>
<feature type="domain" description="Ribonuclease PIN" evidence="12">
    <location>
        <begin position="9"/>
        <end position="95"/>
    </location>
</feature>
<feature type="binding site" evidence="9">
    <location>
        <position position="253"/>
    </location>
    <ligand>
        <name>Zn(2+)</name>
        <dbReference type="ChEBI" id="CHEBI:29105"/>
    </ligand>
</feature>
<protein>
    <recommendedName>
        <fullName evidence="8">RNA-binding protein NOB1</fullName>
    </recommendedName>
</protein>
<accession>A0A9D4NR57</accession>
<name>A0A9D4NR57_DERFA</name>
<evidence type="ECO:0000256" key="4">
    <source>
        <dbReference type="ARBA" id="ARBA00022723"/>
    </source>
</evidence>
<reference evidence="13" key="2">
    <citation type="journal article" date="2021" name="World Allergy Organ. J.">
        <title>Chromosome-level assembly of Dermatophagoides farinae genome and transcriptome reveals two novel allergens Der f 37 and Der f 39.</title>
        <authorList>
            <person name="Chen J."/>
            <person name="Cai Z."/>
            <person name="Fan D."/>
            <person name="Hu J."/>
            <person name="Hou Y."/>
            <person name="He Y."/>
            <person name="Zhang Z."/>
            <person name="Zhao Z."/>
            <person name="Gao P."/>
            <person name="Hu W."/>
            <person name="Sun J."/>
            <person name="Li J."/>
            <person name="Ji K."/>
        </authorList>
    </citation>
    <scope>NUCLEOTIDE SEQUENCE</scope>
    <source>
        <strain evidence="13">JKM2019</strain>
    </source>
</reference>
<dbReference type="GO" id="GO:0046872">
    <property type="term" value="F:metal ion binding"/>
    <property type="evidence" value="ECO:0007669"/>
    <property type="project" value="UniProtKB-UniRule"/>
</dbReference>
<evidence type="ECO:0000256" key="7">
    <source>
        <dbReference type="ARBA" id="ARBA00023242"/>
    </source>
</evidence>
<dbReference type="PANTHER" id="PTHR12814">
    <property type="entry name" value="RNA-BINDING PROTEIN NOB1"/>
    <property type="match status" value="1"/>
</dbReference>
<dbReference type="PIRSF" id="PIRSF037125">
    <property type="entry name" value="D-site_20S_pre-rRNA_nuclease"/>
    <property type="match status" value="1"/>
</dbReference>
<evidence type="ECO:0000256" key="5">
    <source>
        <dbReference type="ARBA" id="ARBA00022801"/>
    </source>
</evidence>
<evidence type="ECO:0000256" key="2">
    <source>
        <dbReference type="ARBA" id="ARBA00005858"/>
    </source>
</evidence>
<dbReference type="GO" id="GO:0030688">
    <property type="term" value="C:preribosome, small subunit precursor"/>
    <property type="evidence" value="ECO:0007669"/>
    <property type="project" value="TreeGrafter"/>
</dbReference>
<dbReference type="InterPro" id="IPR039907">
    <property type="entry name" value="NOB1"/>
</dbReference>
<evidence type="ECO:0000259" key="11">
    <source>
        <dbReference type="Pfam" id="PF08772"/>
    </source>
</evidence>
<dbReference type="Pfam" id="PF08772">
    <property type="entry name" value="Zn_ribbon_NOB1"/>
    <property type="match status" value="1"/>
</dbReference>
<dbReference type="GO" id="GO:0030490">
    <property type="term" value="P:maturation of SSU-rRNA"/>
    <property type="evidence" value="ECO:0007669"/>
    <property type="project" value="TreeGrafter"/>
</dbReference>
<keyword evidence="4 8" id="KW-0479">Metal-binding</keyword>
<gene>
    <name evidence="13" type="ORF">HUG17_10260</name>
</gene>
<dbReference type="GO" id="GO:0005737">
    <property type="term" value="C:cytoplasm"/>
    <property type="evidence" value="ECO:0007669"/>
    <property type="project" value="UniProtKB-ARBA"/>
</dbReference>
<dbReference type="GO" id="GO:0004521">
    <property type="term" value="F:RNA endonuclease activity"/>
    <property type="evidence" value="ECO:0007669"/>
    <property type="project" value="UniProtKB-UniRule"/>
</dbReference>
<evidence type="ECO:0000256" key="1">
    <source>
        <dbReference type="ARBA" id="ARBA00004123"/>
    </source>
</evidence>
<comment type="subcellular location">
    <subcellularLocation>
        <location evidence="1 8">Nucleus</location>
    </subcellularLocation>
</comment>
<dbReference type="GO" id="GO:0016787">
    <property type="term" value="F:hydrolase activity"/>
    <property type="evidence" value="ECO:0007669"/>
    <property type="project" value="UniProtKB-KW"/>
</dbReference>
<proteinExistence type="inferred from homology"/>
<evidence type="ECO:0000256" key="6">
    <source>
        <dbReference type="ARBA" id="ARBA00022833"/>
    </source>
</evidence>
<dbReference type="InterPro" id="IPR036283">
    <property type="entry name" value="NOB1_Zf-like_sf"/>
</dbReference>
<reference evidence="13" key="1">
    <citation type="submission" date="2020-06" db="EMBL/GenBank/DDBJ databases">
        <authorList>
            <person name="Ji K."/>
            <person name="Li J."/>
        </authorList>
    </citation>
    <scope>NUCLEOTIDE SEQUENCE</scope>
    <source>
        <strain evidence="13">JKM2019</strain>
        <tissue evidence="13">Whole body</tissue>
    </source>
</reference>
<dbReference type="SUPFAM" id="SSF144206">
    <property type="entry name" value="NOB1 zinc finger-like"/>
    <property type="match status" value="1"/>
</dbReference>
<evidence type="ECO:0000256" key="9">
    <source>
        <dbReference type="PIRSR" id="PIRSR037125-1"/>
    </source>
</evidence>
<dbReference type="Pfam" id="PF17146">
    <property type="entry name" value="PIN_6"/>
    <property type="match status" value="1"/>
</dbReference>
<feature type="binding site" evidence="9">
    <location>
        <position position="268"/>
    </location>
    <ligand>
        <name>Zn(2+)</name>
        <dbReference type="ChEBI" id="CHEBI:29105"/>
    </ligand>
</feature>
<dbReference type="GO" id="GO:0031981">
    <property type="term" value="C:nuclear lumen"/>
    <property type="evidence" value="ECO:0007669"/>
    <property type="project" value="UniProtKB-ARBA"/>
</dbReference>
<dbReference type="Gene3D" id="6.20.210.10">
    <property type="entry name" value="Nin one binding (NOB1), Zn-ribbon-like"/>
    <property type="match status" value="1"/>
</dbReference>
<dbReference type="InterPro" id="IPR017117">
    <property type="entry name" value="Nob1_euk"/>
</dbReference>
<feature type="region of interest" description="Disordered" evidence="10">
    <location>
        <begin position="366"/>
        <end position="400"/>
    </location>
</feature>
<comment type="similarity">
    <text evidence="2 8">Belongs to the NOB1 family.</text>
</comment>
<dbReference type="Proteomes" id="UP000828236">
    <property type="component" value="Unassembled WGS sequence"/>
</dbReference>
<evidence type="ECO:0000313" key="13">
    <source>
        <dbReference type="EMBL" id="KAH7636290.1"/>
    </source>
</evidence>
<feature type="binding site" evidence="9">
    <location>
        <position position="250"/>
    </location>
    <ligand>
        <name>Zn(2+)</name>
        <dbReference type="ChEBI" id="CHEBI:29105"/>
    </ligand>
</feature>
<evidence type="ECO:0000256" key="8">
    <source>
        <dbReference type="PIRNR" id="PIRNR037125"/>
    </source>
</evidence>
<evidence type="ECO:0000259" key="12">
    <source>
        <dbReference type="Pfam" id="PF17146"/>
    </source>
</evidence>
<feature type="domain" description="Nin one binding (NOB1) Zn-ribbon-like" evidence="11">
    <location>
        <begin position="240"/>
        <end position="312"/>
    </location>
</feature>
<feature type="compositionally biased region" description="Basic residues" evidence="10">
    <location>
        <begin position="389"/>
        <end position="400"/>
    </location>
</feature>
<evidence type="ECO:0000256" key="10">
    <source>
        <dbReference type="SAM" id="MobiDB-lite"/>
    </source>
</evidence>
<keyword evidence="3" id="KW-0540">Nuclease</keyword>